<feature type="region of interest" description="Disordered" evidence="3">
    <location>
        <begin position="1"/>
        <end position="56"/>
    </location>
</feature>
<dbReference type="RefSeq" id="XP_020070526.1">
    <property type="nucleotide sequence ID" value="XM_020212169.1"/>
</dbReference>
<organism evidence="5 6">
    <name type="scientific">Cyberlindnera jadinii (strain ATCC 18201 / CBS 1600 / BCRC 20928 / JCM 3617 / NBRC 0987 / NRRL Y-1542)</name>
    <name type="common">Torula yeast</name>
    <name type="synonym">Candida utilis</name>
    <dbReference type="NCBI Taxonomy" id="983966"/>
    <lineage>
        <taxon>Eukaryota</taxon>
        <taxon>Fungi</taxon>
        <taxon>Dikarya</taxon>
        <taxon>Ascomycota</taxon>
        <taxon>Saccharomycotina</taxon>
        <taxon>Saccharomycetes</taxon>
        <taxon>Phaffomycetales</taxon>
        <taxon>Phaffomycetaceae</taxon>
        <taxon>Cyberlindnera</taxon>
    </lineage>
</organism>
<dbReference type="GO" id="GO:0005789">
    <property type="term" value="C:endoplasmic reticulum membrane"/>
    <property type="evidence" value="ECO:0007669"/>
    <property type="project" value="TreeGrafter"/>
</dbReference>
<feature type="domain" description="VASt" evidence="4">
    <location>
        <begin position="59"/>
        <end position="228"/>
    </location>
</feature>
<dbReference type="Proteomes" id="UP000094389">
    <property type="component" value="Unassembled WGS sequence"/>
</dbReference>
<protein>
    <recommendedName>
        <fullName evidence="4">VASt domain-containing protein</fullName>
    </recommendedName>
</protein>
<sequence length="437" mass="48436">YDDEYDSDTEEELDRDNDDNEDSDDDEDFANDDTNRADDDRNGLTKHSPTEIDHEEVSGEVKLIEDTISAPLPKVFNQLFGKDSSFLQSVISKQKNKNISAIPEFSKSDDVLNRDYRYTKPLNAPIGPKETVCNVTETLDHKDFSGYVLCTQTTRTPDVPSGGSFSVVTQIYLSWGLNNSTKITVYTYMNWTGKSWIRAAIDKGSIDGQKESIGILVDELKAKNSSGGQGSGDNVEEQVSDLPLVGPKTHAPSTFSPNIASNETLLAEETFQAPLGTVYSIIFDPSYMKAISLAQKNFDLSDIGKFPDKAPRERSYEYTKPLNGPIGPKQTHCEITETIETFDLNSHIHLVQSVVTPDVPSGSSFSVKTNFYLYWTDNNSTRMVVSTYVNWTGKSWIKGVIEKGSIDGQKDSIAVLINEVKNTLSSAGPGSKRKKRK</sequence>
<keyword evidence="2" id="KW-0472">Membrane</keyword>
<dbReference type="GO" id="GO:0032541">
    <property type="term" value="C:cortical endoplasmic reticulum"/>
    <property type="evidence" value="ECO:0007669"/>
    <property type="project" value="TreeGrafter"/>
</dbReference>
<dbReference type="STRING" id="983966.A0A1E4S1V8"/>
<dbReference type="GO" id="GO:0032366">
    <property type="term" value="P:intracellular sterol transport"/>
    <property type="evidence" value="ECO:0007669"/>
    <property type="project" value="TreeGrafter"/>
</dbReference>
<feature type="compositionally biased region" description="Basic and acidic residues" evidence="3">
    <location>
        <begin position="33"/>
        <end position="56"/>
    </location>
</feature>
<evidence type="ECO:0000256" key="2">
    <source>
        <dbReference type="ARBA" id="ARBA00023136"/>
    </source>
</evidence>
<dbReference type="GO" id="GO:0120015">
    <property type="term" value="F:sterol transfer activity"/>
    <property type="evidence" value="ECO:0007669"/>
    <property type="project" value="TreeGrafter"/>
</dbReference>
<evidence type="ECO:0000256" key="1">
    <source>
        <dbReference type="ARBA" id="ARBA00004370"/>
    </source>
</evidence>
<feature type="non-terminal residue" evidence="5">
    <location>
        <position position="1"/>
    </location>
</feature>
<evidence type="ECO:0000259" key="4">
    <source>
        <dbReference type="PROSITE" id="PS51778"/>
    </source>
</evidence>
<dbReference type="PANTHER" id="PTHR23319">
    <property type="entry name" value="GRAM DOMAIN CONTAINING 1B, ISOFORM E"/>
    <property type="match status" value="1"/>
</dbReference>
<comment type="subcellular location">
    <subcellularLocation>
        <location evidence="1">Membrane</location>
    </subcellularLocation>
</comment>
<dbReference type="OrthoDB" id="3980930at2759"/>
<dbReference type="Pfam" id="PF16016">
    <property type="entry name" value="VASt"/>
    <property type="match status" value="2"/>
</dbReference>
<evidence type="ECO:0000256" key="3">
    <source>
        <dbReference type="SAM" id="MobiDB-lite"/>
    </source>
</evidence>
<keyword evidence="6" id="KW-1185">Reference proteome</keyword>
<accession>A0A1E4S1V8</accession>
<feature type="domain" description="VASt" evidence="4">
    <location>
        <begin position="262"/>
        <end position="428"/>
    </location>
</feature>
<dbReference type="AlphaFoldDB" id="A0A1E4S1V8"/>
<dbReference type="GeneID" id="30986565"/>
<gene>
    <name evidence="5" type="ORF">CYBJADRAFT_114717</name>
</gene>
<dbReference type="GO" id="GO:0032934">
    <property type="term" value="F:sterol binding"/>
    <property type="evidence" value="ECO:0007669"/>
    <property type="project" value="TreeGrafter"/>
</dbReference>
<dbReference type="InterPro" id="IPR051482">
    <property type="entry name" value="Cholesterol_transport"/>
</dbReference>
<dbReference type="EMBL" id="KV453930">
    <property type="protein sequence ID" value="ODV73487.1"/>
    <property type="molecule type" value="Genomic_DNA"/>
</dbReference>
<evidence type="ECO:0000313" key="5">
    <source>
        <dbReference type="EMBL" id="ODV73487.1"/>
    </source>
</evidence>
<evidence type="ECO:0000313" key="6">
    <source>
        <dbReference type="Proteomes" id="UP000094389"/>
    </source>
</evidence>
<reference evidence="5 6" key="1">
    <citation type="journal article" date="2016" name="Proc. Natl. Acad. Sci. U.S.A.">
        <title>Comparative genomics of biotechnologically important yeasts.</title>
        <authorList>
            <person name="Riley R."/>
            <person name="Haridas S."/>
            <person name="Wolfe K.H."/>
            <person name="Lopes M.R."/>
            <person name="Hittinger C.T."/>
            <person name="Goeker M."/>
            <person name="Salamov A.A."/>
            <person name="Wisecaver J.H."/>
            <person name="Long T.M."/>
            <person name="Calvey C.H."/>
            <person name="Aerts A.L."/>
            <person name="Barry K.W."/>
            <person name="Choi C."/>
            <person name="Clum A."/>
            <person name="Coughlan A.Y."/>
            <person name="Deshpande S."/>
            <person name="Douglass A.P."/>
            <person name="Hanson S.J."/>
            <person name="Klenk H.-P."/>
            <person name="LaButti K.M."/>
            <person name="Lapidus A."/>
            <person name="Lindquist E.A."/>
            <person name="Lipzen A.M."/>
            <person name="Meier-Kolthoff J.P."/>
            <person name="Ohm R.A."/>
            <person name="Otillar R.P."/>
            <person name="Pangilinan J.L."/>
            <person name="Peng Y."/>
            <person name="Rokas A."/>
            <person name="Rosa C.A."/>
            <person name="Scheuner C."/>
            <person name="Sibirny A.A."/>
            <person name="Slot J.C."/>
            <person name="Stielow J.B."/>
            <person name="Sun H."/>
            <person name="Kurtzman C.P."/>
            <person name="Blackwell M."/>
            <person name="Grigoriev I.V."/>
            <person name="Jeffries T.W."/>
        </authorList>
    </citation>
    <scope>NUCLEOTIDE SEQUENCE [LARGE SCALE GENOMIC DNA]</scope>
    <source>
        <strain evidence="6">ATCC 18201 / CBS 1600 / BCRC 20928 / JCM 3617 / NBRC 0987 / NRRL Y-1542</strain>
    </source>
</reference>
<dbReference type="PANTHER" id="PTHR23319:SF4">
    <property type="entry name" value="GRAM DOMAIN CONTAINING 1B, ISOFORM E"/>
    <property type="match status" value="1"/>
</dbReference>
<dbReference type="GO" id="GO:0140268">
    <property type="term" value="C:endoplasmic reticulum-plasma membrane contact site"/>
    <property type="evidence" value="ECO:0007669"/>
    <property type="project" value="TreeGrafter"/>
</dbReference>
<dbReference type="PROSITE" id="PS51778">
    <property type="entry name" value="VAST"/>
    <property type="match status" value="2"/>
</dbReference>
<dbReference type="GO" id="GO:0005739">
    <property type="term" value="C:mitochondrion"/>
    <property type="evidence" value="ECO:0007669"/>
    <property type="project" value="TreeGrafter"/>
</dbReference>
<proteinExistence type="predicted"/>
<feature type="compositionally biased region" description="Acidic residues" evidence="3">
    <location>
        <begin position="1"/>
        <end position="31"/>
    </location>
</feature>
<feature type="non-terminal residue" evidence="5">
    <location>
        <position position="437"/>
    </location>
</feature>
<dbReference type="GO" id="GO:0005886">
    <property type="term" value="C:plasma membrane"/>
    <property type="evidence" value="ECO:0007669"/>
    <property type="project" value="TreeGrafter"/>
</dbReference>
<name>A0A1E4S1V8_CYBJN</name>
<dbReference type="InterPro" id="IPR031968">
    <property type="entry name" value="VASt"/>
</dbReference>